<feature type="compositionally biased region" description="Low complexity" evidence="1">
    <location>
        <begin position="28"/>
        <end position="59"/>
    </location>
</feature>
<dbReference type="Proteomes" id="UP000664859">
    <property type="component" value="Unassembled WGS sequence"/>
</dbReference>
<proteinExistence type="predicted"/>
<accession>A0A836CGZ1</accession>
<evidence type="ECO:0000313" key="3">
    <source>
        <dbReference type="Proteomes" id="UP000664859"/>
    </source>
</evidence>
<feature type="region of interest" description="Disordered" evidence="1">
    <location>
        <begin position="1"/>
        <end position="103"/>
    </location>
</feature>
<organism evidence="2 3">
    <name type="scientific">Tribonema minus</name>
    <dbReference type="NCBI Taxonomy" id="303371"/>
    <lineage>
        <taxon>Eukaryota</taxon>
        <taxon>Sar</taxon>
        <taxon>Stramenopiles</taxon>
        <taxon>Ochrophyta</taxon>
        <taxon>PX clade</taxon>
        <taxon>Xanthophyceae</taxon>
        <taxon>Tribonematales</taxon>
        <taxon>Tribonemataceae</taxon>
        <taxon>Tribonema</taxon>
    </lineage>
</organism>
<comment type="caution">
    <text evidence="2">The sequence shown here is derived from an EMBL/GenBank/DDBJ whole genome shotgun (WGS) entry which is preliminary data.</text>
</comment>
<evidence type="ECO:0000256" key="1">
    <source>
        <dbReference type="SAM" id="MobiDB-lite"/>
    </source>
</evidence>
<dbReference type="EMBL" id="JAFCMP010000113">
    <property type="protein sequence ID" value="KAG5186175.1"/>
    <property type="molecule type" value="Genomic_DNA"/>
</dbReference>
<protein>
    <submittedName>
        <fullName evidence="2">Uncharacterized protein</fullName>
    </submittedName>
</protein>
<feature type="compositionally biased region" description="Gly residues" evidence="1">
    <location>
        <begin position="60"/>
        <end position="73"/>
    </location>
</feature>
<gene>
    <name evidence="2" type="ORF">JKP88DRAFT_276512</name>
</gene>
<dbReference type="AlphaFoldDB" id="A0A836CGZ1"/>
<keyword evidence="3" id="KW-1185">Reference proteome</keyword>
<feature type="compositionally biased region" description="Low complexity" evidence="1">
    <location>
        <begin position="83"/>
        <end position="95"/>
    </location>
</feature>
<reference evidence="2" key="1">
    <citation type="submission" date="2021-02" db="EMBL/GenBank/DDBJ databases">
        <title>First Annotated Genome of the Yellow-green Alga Tribonema minus.</title>
        <authorList>
            <person name="Mahan K.M."/>
        </authorList>
    </citation>
    <scope>NUCLEOTIDE SEQUENCE</scope>
    <source>
        <strain evidence="2">UTEX B ZZ1240</strain>
    </source>
</reference>
<evidence type="ECO:0000313" key="2">
    <source>
        <dbReference type="EMBL" id="KAG5186175.1"/>
    </source>
</evidence>
<name>A0A836CGZ1_9STRA</name>
<sequence>MTEEVVDVLAAHVGDGVGDNTDKISETSSGSSDGNGSSDSSGAAAGFASYIGSSSDRSSSGGGGDSSSGGGEGLADSTPSVTGGDSFSSSSSGSGDESDDTVEVAAHRAARRLAQRMKLQRRRRLQLTEVAVEPSSYIESGTAITVDVTFTPSIQLKSGSTVEVVFSPLSVVSSWGGAVLAPLPDTPTWHTTGVTAAHTPSVPWTLSTNTDAVADTSTATVVVNDVIPGGSVIQFTLANVNNPAAGVSIVSFKTFHPSFPTKPSNVADLNNMPAGWMVVPSGGAGTTPTLTGLEAAPLLYIYYSGKSQEGRMHPPSAASVKLTNAILIGGVSTVDSAAATLTPPGKLGTLLFDDTAKIGGHWDAATNTLTLTKKGAAVPTYEFQAALRSVRYQCAEGLSYLDEPNQHTERVTITVTLNSVVSTSVWRDITLRTVVRVYTDAYPGHIVIK</sequence>